<dbReference type="InterPro" id="IPR005119">
    <property type="entry name" value="LysR_subst-bd"/>
</dbReference>
<gene>
    <name evidence="6" type="ORF">BA062_10845</name>
</gene>
<dbReference type="InterPro" id="IPR000847">
    <property type="entry name" value="LysR_HTH_N"/>
</dbReference>
<proteinExistence type="inferred from homology"/>
<dbReference type="Gene3D" id="1.10.10.10">
    <property type="entry name" value="Winged helix-like DNA-binding domain superfamily/Winged helix DNA-binding domain"/>
    <property type="match status" value="1"/>
</dbReference>
<organism evidence="6 7">
    <name type="scientific">Prauserella flavalba</name>
    <dbReference type="NCBI Taxonomy" id="1477506"/>
    <lineage>
        <taxon>Bacteria</taxon>
        <taxon>Bacillati</taxon>
        <taxon>Actinomycetota</taxon>
        <taxon>Actinomycetes</taxon>
        <taxon>Pseudonocardiales</taxon>
        <taxon>Pseudonocardiaceae</taxon>
        <taxon>Prauserella</taxon>
    </lineage>
</organism>
<dbReference type="PANTHER" id="PTHR30346">
    <property type="entry name" value="TRANSCRIPTIONAL DUAL REGULATOR HCAR-RELATED"/>
    <property type="match status" value="1"/>
</dbReference>
<dbReference type="SUPFAM" id="SSF46785">
    <property type="entry name" value="Winged helix' DNA-binding domain"/>
    <property type="match status" value="1"/>
</dbReference>
<keyword evidence="4" id="KW-0804">Transcription</keyword>
<accession>A0A318LQW1</accession>
<evidence type="ECO:0000313" key="7">
    <source>
        <dbReference type="Proteomes" id="UP000247892"/>
    </source>
</evidence>
<dbReference type="InterPro" id="IPR036388">
    <property type="entry name" value="WH-like_DNA-bd_sf"/>
</dbReference>
<dbReference type="GO" id="GO:0003700">
    <property type="term" value="F:DNA-binding transcription factor activity"/>
    <property type="evidence" value="ECO:0007669"/>
    <property type="project" value="InterPro"/>
</dbReference>
<reference evidence="6 7" key="1">
    <citation type="submission" date="2016-07" db="EMBL/GenBank/DDBJ databases">
        <title>Draft genome sequence of Prauserella sp. YIM 121212, isolated from alkaline soil.</title>
        <authorList>
            <person name="Ruckert C."/>
            <person name="Albersmeier A."/>
            <person name="Jiang C.-L."/>
            <person name="Jiang Y."/>
            <person name="Kalinowski J."/>
            <person name="Schneider O."/>
            <person name="Winkler A."/>
            <person name="Zotchev S.B."/>
        </authorList>
    </citation>
    <scope>NUCLEOTIDE SEQUENCE [LARGE SCALE GENOMIC DNA]</scope>
    <source>
        <strain evidence="6 7">YIM 121212</strain>
    </source>
</reference>
<dbReference type="PROSITE" id="PS50931">
    <property type="entry name" value="HTH_LYSR"/>
    <property type="match status" value="1"/>
</dbReference>
<comment type="caution">
    <text evidence="6">The sequence shown here is derived from an EMBL/GenBank/DDBJ whole genome shotgun (WGS) entry which is preliminary data.</text>
</comment>
<dbReference type="SUPFAM" id="SSF53850">
    <property type="entry name" value="Periplasmic binding protein-like II"/>
    <property type="match status" value="1"/>
</dbReference>
<keyword evidence="7" id="KW-1185">Reference proteome</keyword>
<dbReference type="PANTHER" id="PTHR30346:SF0">
    <property type="entry name" value="HCA OPERON TRANSCRIPTIONAL ACTIVATOR HCAR"/>
    <property type="match status" value="1"/>
</dbReference>
<dbReference type="InterPro" id="IPR036390">
    <property type="entry name" value="WH_DNA-bd_sf"/>
</dbReference>
<dbReference type="Proteomes" id="UP000247892">
    <property type="component" value="Unassembled WGS sequence"/>
</dbReference>
<sequence length="298" mass="32032">MEMLHLRYFVAVAEELNFTRAAQRLHMAVSPLSRRVKDLERELGAALFVRGHHRVELTGAGEALLPAARDVIQRFDAVPELVRAHGEPRTAVVGIASDVTTGLRTRFLGAVADRFPGLEVRLRPASTEPLVHAVRHGEIELALVHGPVAGRGLRTAQLETHPVAVVTGAGTGFDGRESVRLEELAHLPFASIGYDAAPEIYRRTDELLSGFGVRKRMVVEGHNFGGLAHVVATGQAFTLIGVEAGITSRAFAGEPVVVLPVEGVKLRITTVAVWRADRAEPPGVVADLVAVVHELVGQ</sequence>
<comment type="similarity">
    <text evidence="1">Belongs to the LysR transcriptional regulatory family.</text>
</comment>
<evidence type="ECO:0000256" key="1">
    <source>
        <dbReference type="ARBA" id="ARBA00009437"/>
    </source>
</evidence>
<dbReference type="GO" id="GO:0032993">
    <property type="term" value="C:protein-DNA complex"/>
    <property type="evidence" value="ECO:0007669"/>
    <property type="project" value="TreeGrafter"/>
</dbReference>
<protein>
    <submittedName>
        <fullName evidence="6">LysR family transcriptional regulator</fullName>
    </submittedName>
</protein>
<dbReference type="GO" id="GO:0003677">
    <property type="term" value="F:DNA binding"/>
    <property type="evidence" value="ECO:0007669"/>
    <property type="project" value="UniProtKB-KW"/>
</dbReference>
<evidence type="ECO:0000256" key="2">
    <source>
        <dbReference type="ARBA" id="ARBA00023015"/>
    </source>
</evidence>
<keyword evidence="2" id="KW-0805">Transcription regulation</keyword>
<dbReference type="Pfam" id="PF03466">
    <property type="entry name" value="LysR_substrate"/>
    <property type="match status" value="1"/>
</dbReference>
<dbReference type="Pfam" id="PF00126">
    <property type="entry name" value="HTH_1"/>
    <property type="match status" value="1"/>
</dbReference>
<evidence type="ECO:0000313" key="6">
    <source>
        <dbReference type="EMBL" id="PXY35950.1"/>
    </source>
</evidence>
<dbReference type="Gene3D" id="3.40.190.290">
    <property type="match status" value="1"/>
</dbReference>
<dbReference type="EMBL" id="MASU01000005">
    <property type="protein sequence ID" value="PXY35950.1"/>
    <property type="molecule type" value="Genomic_DNA"/>
</dbReference>
<name>A0A318LQW1_9PSEU</name>
<feature type="domain" description="HTH lysR-type" evidence="5">
    <location>
        <begin position="1"/>
        <end position="58"/>
    </location>
</feature>
<dbReference type="PRINTS" id="PR00039">
    <property type="entry name" value="HTHLYSR"/>
</dbReference>
<keyword evidence="3" id="KW-0238">DNA-binding</keyword>
<dbReference type="AlphaFoldDB" id="A0A318LQW1"/>
<evidence type="ECO:0000256" key="3">
    <source>
        <dbReference type="ARBA" id="ARBA00023125"/>
    </source>
</evidence>
<evidence type="ECO:0000259" key="5">
    <source>
        <dbReference type="PROSITE" id="PS50931"/>
    </source>
</evidence>
<dbReference type="CDD" id="cd05466">
    <property type="entry name" value="PBP2_LTTR_substrate"/>
    <property type="match status" value="1"/>
</dbReference>
<dbReference type="FunFam" id="1.10.10.10:FF:000001">
    <property type="entry name" value="LysR family transcriptional regulator"/>
    <property type="match status" value="1"/>
</dbReference>
<evidence type="ECO:0000256" key="4">
    <source>
        <dbReference type="ARBA" id="ARBA00023163"/>
    </source>
</evidence>